<dbReference type="Proteomes" id="UP000232003">
    <property type="component" value="Chromosome"/>
</dbReference>
<organism evidence="3 5">
    <name type="scientific">Nostoc flagelliforme CCNUN1</name>
    <dbReference type="NCBI Taxonomy" id="2038116"/>
    <lineage>
        <taxon>Bacteria</taxon>
        <taxon>Bacillati</taxon>
        <taxon>Cyanobacteriota</taxon>
        <taxon>Cyanophyceae</taxon>
        <taxon>Nostocales</taxon>
        <taxon>Nostocaceae</taxon>
        <taxon>Nostoc</taxon>
    </lineage>
</organism>
<sequence>MATKNPRIAAYPPPKVYELLVEFKRSQGLKSDSAAIVAILETYLCGSIPNVLPSELLSTPKRIEDLEVKVSSLLSDVAVLKQAMSQYTYQASGEDLSHNEYLHQPDNYEALSEPPNESPNRILDLTESVVTSGSTSRSELQITGADGDTQLLKSSVTETVSANSELSNEPLLVTPTAESILNYTLVEENTPPHSELLSESASSDLLETVIGEPFHDSLDGLPLLEEKNRPKGSSANSEPFSDLRDSSLEKSESKNSLEVPSHLTGAALARRLNVSGSTLRHKKNASNFGQWTSLHDPDGIAWHFDGEKFIEKSSPDIQ</sequence>
<feature type="region of interest" description="Disordered" evidence="1">
    <location>
        <begin position="217"/>
        <end position="259"/>
    </location>
</feature>
<evidence type="ECO:0000313" key="2">
    <source>
        <dbReference type="EMBL" id="AUB35528.1"/>
    </source>
</evidence>
<dbReference type="RefSeq" id="WP_100897718.1">
    <property type="nucleotide sequence ID" value="NZ_CAWNNC010000001.1"/>
</dbReference>
<evidence type="ECO:0000256" key="1">
    <source>
        <dbReference type="SAM" id="MobiDB-lite"/>
    </source>
</evidence>
<dbReference type="KEGG" id="nfl:COO91_03388"/>
<geneLocation type="plasmid" evidence="4">
    <name>pNFSY08</name>
</geneLocation>
<evidence type="ECO:0000313" key="4">
    <source>
        <dbReference type="EMBL" id="AUB44918.1"/>
    </source>
</evidence>
<name>A0A2K8SQ67_9NOSO</name>
<evidence type="ECO:0000313" key="3">
    <source>
        <dbReference type="EMBL" id="AUB37443.1"/>
    </source>
</evidence>
<dbReference type="KEGG" id="nfl:COO91_01408"/>
<protein>
    <submittedName>
        <fullName evidence="3">Tfp pilus assembly protein FimV</fullName>
    </submittedName>
</protein>
<feature type="compositionally biased region" description="Basic and acidic residues" evidence="1">
    <location>
        <begin position="241"/>
        <end position="255"/>
    </location>
</feature>
<keyword evidence="5" id="KW-1185">Reference proteome</keyword>
<gene>
    <name evidence="2" type="ORF">COO91_01408</name>
    <name evidence="3" type="ORF">COO91_03388</name>
    <name evidence="4" type="ORF">COO91_11171</name>
</gene>
<accession>A0A2K8SQ67</accession>
<evidence type="ECO:0000313" key="5">
    <source>
        <dbReference type="Proteomes" id="UP000232003"/>
    </source>
</evidence>
<dbReference type="EMBL" id="CP024785">
    <property type="protein sequence ID" value="AUB37443.1"/>
    <property type="molecule type" value="Genomic_DNA"/>
</dbReference>
<dbReference type="EMBL" id="CP024785">
    <property type="protein sequence ID" value="AUB35528.1"/>
    <property type="molecule type" value="Genomic_DNA"/>
</dbReference>
<dbReference type="EMBL" id="CP024793">
    <property type="protein sequence ID" value="AUB44918.1"/>
    <property type="molecule type" value="Genomic_DNA"/>
</dbReference>
<reference evidence="3 5" key="1">
    <citation type="submission" date="2017-11" db="EMBL/GenBank/DDBJ databases">
        <title>Complete genome of a free-living desiccation-tolerant cyanobacterium and its photosynthetic adaptation to extreme terrestrial habitat.</title>
        <authorList>
            <person name="Shang J."/>
        </authorList>
    </citation>
    <scope>NUCLEOTIDE SEQUENCE [LARGE SCALE GENOMIC DNA]</scope>
    <source>
        <strain evidence="3 5">CCNUN1</strain>
        <plasmid evidence="4">pNFSY08</plasmid>
        <plasmid evidence="5">pnfsy08</plasmid>
    </source>
</reference>
<feature type="compositionally biased region" description="Basic and acidic residues" evidence="1">
    <location>
        <begin position="217"/>
        <end position="229"/>
    </location>
</feature>
<keyword evidence="4" id="KW-0614">Plasmid</keyword>
<dbReference type="KEGG" id="nfl:COO91_11171"/>
<dbReference type="OrthoDB" id="490216at2"/>
<proteinExistence type="predicted"/>
<dbReference type="AlphaFoldDB" id="A0A2K8SQ67"/>
<dbReference type="Proteomes" id="UP000232003">
    <property type="component" value="Plasmid pNFSY08"/>
</dbReference>
<geneLocation type="plasmid" evidence="5">
    <name>pnfsy08</name>
</geneLocation>